<dbReference type="InterPro" id="IPR020472">
    <property type="entry name" value="WD40_PAC1"/>
</dbReference>
<name>A0A9J6BT46_POLVA</name>
<dbReference type="PRINTS" id="PR00320">
    <property type="entry name" value="GPROTEINBRPT"/>
</dbReference>
<keyword evidence="2 11" id="KW-0853">WD repeat</keyword>
<accession>A0A9J6BT46</accession>
<keyword evidence="6" id="KW-0539">Nucleus</keyword>
<evidence type="ECO:0000256" key="6">
    <source>
        <dbReference type="ARBA" id="ARBA00023242"/>
    </source>
</evidence>
<dbReference type="GO" id="GO:0005682">
    <property type="term" value="C:U5 snRNP"/>
    <property type="evidence" value="ECO:0007669"/>
    <property type="project" value="UniProtKB-ARBA"/>
</dbReference>
<proteinExistence type="predicted"/>
<dbReference type="InterPro" id="IPR019775">
    <property type="entry name" value="WD40_repeat_CS"/>
</dbReference>
<dbReference type="OrthoDB" id="1068471at2759"/>
<feature type="repeat" description="WD" evidence="11">
    <location>
        <begin position="288"/>
        <end position="318"/>
    </location>
</feature>
<keyword evidence="4" id="KW-0677">Repeat</keyword>
<sequence length="355" mass="39821">MISSAQKRPGDNLSLVAVQQNTKRARNDELVATFKDKQLMEKGINRTSNLYAPIMKLEGHEGEIFSCEFHPEGELLASAGVERKIFLWTVYDEECQNIAVMSGHKGVITEMHFSPDGTSIYSCSTDKFVSVFNTETAQRVRKMKGHTNFINSISNARRGVETLVTGSDDNTIKIWDARKKLVCHTLESNYQVTAVCLNDTAEQVIAGGIDNDIKIYDIRKNEILFKMQGHTDTITGLKLSPCGSYVLSNSMDNTCRIWDIRPYCSQDRCKSVFQGHSHNFEKNLLRCAWSSDGTMISAGSADRFVYIWDVNSKKILYKLPGHLGAVNDVDFSPKEEIILSGSSDKTLYMGELLEN</sequence>
<dbReference type="CDD" id="cd00200">
    <property type="entry name" value="WD40"/>
    <property type="match status" value="1"/>
</dbReference>
<dbReference type="PROSITE" id="PS00678">
    <property type="entry name" value="WD_REPEATS_1"/>
    <property type="match status" value="1"/>
</dbReference>
<comment type="caution">
    <text evidence="12">The sequence shown here is derived from an EMBL/GenBank/DDBJ whole genome shotgun (WGS) entry which is preliminary data.</text>
</comment>
<dbReference type="AlphaFoldDB" id="A0A9J6BT46"/>
<dbReference type="InterPro" id="IPR036322">
    <property type="entry name" value="WD40_repeat_dom_sf"/>
</dbReference>
<evidence type="ECO:0000256" key="2">
    <source>
        <dbReference type="ARBA" id="ARBA00022574"/>
    </source>
</evidence>
<dbReference type="Gene3D" id="2.130.10.10">
    <property type="entry name" value="YVTN repeat-like/Quinoprotein amine dehydrogenase"/>
    <property type="match status" value="1"/>
</dbReference>
<dbReference type="SMART" id="SM00320">
    <property type="entry name" value="WD40"/>
    <property type="match status" value="7"/>
</dbReference>
<dbReference type="InterPro" id="IPR001680">
    <property type="entry name" value="WD40_rpt"/>
</dbReference>
<evidence type="ECO:0000313" key="12">
    <source>
        <dbReference type="EMBL" id="KAG5672880.1"/>
    </source>
</evidence>
<dbReference type="FunFam" id="2.130.10.10:FF:000229">
    <property type="entry name" value="Small nuclear ribonucleoprotein U5 subunit 40"/>
    <property type="match status" value="1"/>
</dbReference>
<feature type="repeat" description="WD" evidence="11">
    <location>
        <begin position="143"/>
        <end position="176"/>
    </location>
</feature>
<keyword evidence="5" id="KW-0508">mRNA splicing</keyword>
<evidence type="ECO:0000256" key="3">
    <source>
        <dbReference type="ARBA" id="ARBA00022664"/>
    </source>
</evidence>
<dbReference type="EMBL" id="JADBJN010000003">
    <property type="protein sequence ID" value="KAG5672880.1"/>
    <property type="molecule type" value="Genomic_DNA"/>
</dbReference>
<dbReference type="PANTHER" id="PTHR44006:SF1">
    <property type="entry name" value="U5 SMALL NUCLEAR RIBONUCLEOPROTEIN 40 KDA PROTEIN"/>
    <property type="match status" value="1"/>
</dbReference>
<dbReference type="InterPro" id="IPR015943">
    <property type="entry name" value="WD40/YVTN_repeat-like_dom_sf"/>
</dbReference>
<comment type="subcellular location">
    <subcellularLocation>
        <location evidence="1">Nucleus</location>
    </subcellularLocation>
</comment>
<comment type="function">
    <text evidence="7">Required for pre-mRNA splicing as component of the activated spliceosome. Component of the U5 small nuclear ribonucleoprotein (snRNP) complex and the U4/U6-U5 tri-snRNP complex, building blocks of the spliceosome. As a component of the minor spliceosome, involved in the splicing of U12-type introns in pre-mRNAs.</text>
</comment>
<dbReference type="GO" id="GO:0071013">
    <property type="term" value="C:catalytic step 2 spliceosome"/>
    <property type="evidence" value="ECO:0007669"/>
    <property type="project" value="TreeGrafter"/>
</dbReference>
<dbReference type="GO" id="GO:0003723">
    <property type="term" value="F:RNA binding"/>
    <property type="evidence" value="ECO:0007669"/>
    <property type="project" value="TreeGrafter"/>
</dbReference>
<dbReference type="GO" id="GO:0000375">
    <property type="term" value="P:RNA splicing, via transesterification reactions"/>
    <property type="evidence" value="ECO:0007669"/>
    <property type="project" value="UniProtKB-ARBA"/>
</dbReference>
<dbReference type="PROSITE" id="PS50294">
    <property type="entry name" value="WD_REPEATS_REGION"/>
    <property type="match status" value="4"/>
</dbReference>
<dbReference type="SUPFAM" id="SSF50978">
    <property type="entry name" value="WD40 repeat-like"/>
    <property type="match status" value="1"/>
</dbReference>
<dbReference type="InterPro" id="IPR052234">
    <property type="entry name" value="U5_snRNP_Component"/>
</dbReference>
<comment type="subunit">
    <text evidence="8">Component of the pre-catalytic and catalytic spliceosome complexes. Component of the postcatalytic spliceosome P complex. Part of the U5 snRNP complex. Interacts with PRPF8. Component of the U4/U6-U5 tri-snRNP complex composed of the U4, U6 and U5 snRNAs and at least PRPF3, PRPF4, PRPF6, PRPF8, PRPF31, SNRNP200, TXNL4A, WDR57, SNRNP40, DDX23, CD2BP2, PPIH, SNU13, EFTUD2, SART1 and USP39. Component of the minor spliceosome, which splices U12-type introns.</text>
</comment>
<protein>
    <recommendedName>
        <fullName evidence="9">U5 small nuclear ribonucleoprotein 40 kDa protein</fullName>
    </recommendedName>
    <alternativeName>
        <fullName evidence="10">WD repeat-containing protein 57</fullName>
    </alternativeName>
</protein>
<evidence type="ECO:0000256" key="9">
    <source>
        <dbReference type="ARBA" id="ARBA00073554"/>
    </source>
</evidence>
<keyword evidence="3" id="KW-0507">mRNA processing</keyword>
<dbReference type="PROSITE" id="PS50082">
    <property type="entry name" value="WD_REPEATS_2"/>
    <property type="match status" value="6"/>
</dbReference>
<keyword evidence="13" id="KW-1185">Reference proteome</keyword>
<reference evidence="12" key="1">
    <citation type="submission" date="2021-03" db="EMBL/GenBank/DDBJ databases">
        <title>Chromosome level genome of the anhydrobiotic midge Polypedilum vanderplanki.</title>
        <authorList>
            <person name="Yoshida Y."/>
            <person name="Kikawada T."/>
            <person name="Gusev O."/>
        </authorList>
    </citation>
    <scope>NUCLEOTIDE SEQUENCE</scope>
    <source>
        <strain evidence="12">NIAS01</strain>
        <tissue evidence="12">Whole body or cell culture</tissue>
    </source>
</reference>
<evidence type="ECO:0000256" key="4">
    <source>
        <dbReference type="ARBA" id="ARBA00022737"/>
    </source>
</evidence>
<dbReference type="Proteomes" id="UP001107558">
    <property type="component" value="Chromosome 3"/>
</dbReference>
<organism evidence="12 13">
    <name type="scientific">Polypedilum vanderplanki</name>
    <name type="common">Sleeping chironomid midge</name>
    <dbReference type="NCBI Taxonomy" id="319348"/>
    <lineage>
        <taxon>Eukaryota</taxon>
        <taxon>Metazoa</taxon>
        <taxon>Ecdysozoa</taxon>
        <taxon>Arthropoda</taxon>
        <taxon>Hexapoda</taxon>
        <taxon>Insecta</taxon>
        <taxon>Pterygota</taxon>
        <taxon>Neoptera</taxon>
        <taxon>Endopterygota</taxon>
        <taxon>Diptera</taxon>
        <taxon>Nematocera</taxon>
        <taxon>Chironomoidea</taxon>
        <taxon>Chironomidae</taxon>
        <taxon>Chironominae</taxon>
        <taxon>Polypedilum</taxon>
        <taxon>Polypedilum</taxon>
    </lineage>
</organism>
<evidence type="ECO:0000256" key="7">
    <source>
        <dbReference type="ARBA" id="ARBA00057342"/>
    </source>
</evidence>
<dbReference type="GO" id="GO:0006397">
    <property type="term" value="P:mRNA processing"/>
    <property type="evidence" value="ECO:0007669"/>
    <property type="project" value="UniProtKB-KW"/>
</dbReference>
<evidence type="ECO:0000256" key="5">
    <source>
        <dbReference type="ARBA" id="ARBA00023187"/>
    </source>
</evidence>
<evidence type="ECO:0000313" key="13">
    <source>
        <dbReference type="Proteomes" id="UP001107558"/>
    </source>
</evidence>
<evidence type="ECO:0000256" key="1">
    <source>
        <dbReference type="ARBA" id="ARBA00004123"/>
    </source>
</evidence>
<feature type="repeat" description="WD" evidence="11">
    <location>
        <begin position="101"/>
        <end position="142"/>
    </location>
</feature>
<evidence type="ECO:0000256" key="8">
    <source>
        <dbReference type="ARBA" id="ARBA00064268"/>
    </source>
</evidence>
<gene>
    <name evidence="12" type="ORF">PVAND_002968</name>
</gene>
<evidence type="ECO:0000256" key="11">
    <source>
        <dbReference type="PROSITE-ProRule" id="PRU00221"/>
    </source>
</evidence>
<dbReference type="PANTHER" id="PTHR44006">
    <property type="entry name" value="U5 SMALL NUCLEAR RIBONUCLEOPROTEIN 40 KDA PROTEIN"/>
    <property type="match status" value="1"/>
</dbReference>
<feature type="repeat" description="WD" evidence="11">
    <location>
        <begin position="319"/>
        <end position="355"/>
    </location>
</feature>
<feature type="repeat" description="WD" evidence="11">
    <location>
        <begin position="57"/>
        <end position="98"/>
    </location>
</feature>
<dbReference type="Pfam" id="PF00400">
    <property type="entry name" value="WD40"/>
    <property type="match status" value="7"/>
</dbReference>
<feature type="repeat" description="WD" evidence="11">
    <location>
        <begin position="227"/>
        <end position="261"/>
    </location>
</feature>
<evidence type="ECO:0000256" key="10">
    <source>
        <dbReference type="ARBA" id="ARBA00075772"/>
    </source>
</evidence>